<feature type="non-terminal residue" evidence="2">
    <location>
        <position position="94"/>
    </location>
</feature>
<organism evidence="2 3">
    <name type="scientific">Colletotrichum higginsianum (strain IMI 349063)</name>
    <name type="common">Crucifer anthracnose fungus</name>
    <dbReference type="NCBI Taxonomy" id="759273"/>
    <lineage>
        <taxon>Eukaryota</taxon>
        <taxon>Fungi</taxon>
        <taxon>Dikarya</taxon>
        <taxon>Ascomycota</taxon>
        <taxon>Pezizomycotina</taxon>
        <taxon>Sordariomycetes</taxon>
        <taxon>Hypocreomycetidae</taxon>
        <taxon>Glomerellales</taxon>
        <taxon>Glomerellaceae</taxon>
        <taxon>Colletotrichum</taxon>
        <taxon>Colletotrichum destructivum species complex</taxon>
    </lineage>
</organism>
<evidence type="ECO:0000256" key="1">
    <source>
        <dbReference type="SAM" id="MobiDB-lite"/>
    </source>
</evidence>
<feature type="region of interest" description="Disordered" evidence="1">
    <location>
        <begin position="1"/>
        <end position="28"/>
    </location>
</feature>
<dbReference type="Proteomes" id="UP000007174">
    <property type="component" value="Unassembled WGS sequence"/>
</dbReference>
<name>H1W5K9_COLHI</name>
<accession>H1W5K9</accession>
<evidence type="ECO:0000313" key="2">
    <source>
        <dbReference type="EMBL" id="CCF47773.1"/>
    </source>
</evidence>
<protein>
    <submittedName>
        <fullName evidence="2">Uncharacterized protein</fullName>
    </submittedName>
</protein>
<gene>
    <name evidence="2" type="ORF">CH063_16023</name>
</gene>
<dbReference type="AlphaFoldDB" id="H1W5K9"/>
<reference evidence="3" key="1">
    <citation type="journal article" date="2012" name="Nat. Genet.">
        <title>Lifestyle transitions in plant pathogenic Colletotrichum fungi deciphered by genome and transcriptome analyses.</title>
        <authorList>
            <person name="O'Connell R.J."/>
            <person name="Thon M.R."/>
            <person name="Hacquard S."/>
            <person name="Amyotte S.G."/>
            <person name="Kleemann J."/>
            <person name="Torres M.F."/>
            <person name="Damm U."/>
            <person name="Buiate E.A."/>
            <person name="Epstein L."/>
            <person name="Alkan N."/>
            <person name="Altmueller J."/>
            <person name="Alvarado-Balderrama L."/>
            <person name="Bauser C.A."/>
            <person name="Becker C."/>
            <person name="Birren B.W."/>
            <person name="Chen Z."/>
            <person name="Choi J."/>
            <person name="Crouch J.A."/>
            <person name="Duvick J.P."/>
            <person name="Farman M.A."/>
            <person name="Gan P."/>
            <person name="Heiman D."/>
            <person name="Henrissat B."/>
            <person name="Howard R.J."/>
            <person name="Kabbage M."/>
            <person name="Koch C."/>
            <person name="Kracher B."/>
            <person name="Kubo Y."/>
            <person name="Law A.D."/>
            <person name="Lebrun M.-H."/>
            <person name="Lee Y.-H."/>
            <person name="Miyara I."/>
            <person name="Moore N."/>
            <person name="Neumann U."/>
            <person name="Nordstroem K."/>
            <person name="Panaccione D.G."/>
            <person name="Panstruga R."/>
            <person name="Place M."/>
            <person name="Proctor R.H."/>
            <person name="Prusky D."/>
            <person name="Rech G."/>
            <person name="Reinhardt R."/>
            <person name="Rollins J.A."/>
            <person name="Rounsley S."/>
            <person name="Schardl C.L."/>
            <person name="Schwartz D.C."/>
            <person name="Shenoy N."/>
            <person name="Shirasu K."/>
            <person name="Sikhakolli U.R."/>
            <person name="Stueber K."/>
            <person name="Sukno S.A."/>
            <person name="Sweigard J.A."/>
            <person name="Takano Y."/>
            <person name="Takahara H."/>
            <person name="Trail F."/>
            <person name="van der Does H.C."/>
            <person name="Voll L.M."/>
            <person name="Will I."/>
            <person name="Young S."/>
            <person name="Zeng Q."/>
            <person name="Zhang J."/>
            <person name="Zhou S."/>
            <person name="Dickman M.B."/>
            <person name="Schulze-Lefert P."/>
            <person name="Ver Loren van Themaat E."/>
            <person name="Ma L.-J."/>
            <person name="Vaillancourt L.J."/>
        </authorList>
    </citation>
    <scope>NUCLEOTIDE SEQUENCE [LARGE SCALE GENOMIC DNA]</scope>
    <source>
        <strain evidence="3">IMI 349063</strain>
    </source>
</reference>
<dbReference type="EMBL" id="CACQ02010126">
    <property type="protein sequence ID" value="CCF47773.1"/>
    <property type="molecule type" value="Genomic_DNA"/>
</dbReference>
<sequence length="94" mass="10179">LLTPPRPPPSLPRPVLAPAPALPAKPPLPPPPSLPVTLFALGPPLPLLASLSRPCFASSKRGLGDEGHPDCLGPYDWYMMRSRVYNTVMRSKNY</sequence>
<dbReference type="HOGENOM" id="CLU_2391871_0_0_1"/>
<proteinExistence type="predicted"/>
<evidence type="ECO:0000313" key="3">
    <source>
        <dbReference type="Proteomes" id="UP000007174"/>
    </source>
</evidence>